<keyword evidence="8" id="KW-1185">Reference proteome</keyword>
<feature type="transmembrane region" description="Helical" evidence="6">
    <location>
        <begin position="329"/>
        <end position="344"/>
    </location>
</feature>
<dbReference type="Pfam" id="PF13520">
    <property type="entry name" value="AA_permease_2"/>
    <property type="match status" value="1"/>
</dbReference>
<evidence type="ECO:0000313" key="8">
    <source>
        <dbReference type="Proteomes" id="UP001501294"/>
    </source>
</evidence>
<feature type="transmembrane region" description="Helical" evidence="6">
    <location>
        <begin position="193"/>
        <end position="210"/>
    </location>
</feature>
<accession>A0ABP8I7W8</accession>
<feature type="transmembrane region" description="Helical" evidence="6">
    <location>
        <begin position="38"/>
        <end position="58"/>
    </location>
</feature>
<dbReference type="PANTHER" id="PTHR42770">
    <property type="entry name" value="AMINO ACID TRANSPORTER-RELATED"/>
    <property type="match status" value="1"/>
</dbReference>
<dbReference type="RefSeq" id="WP_223579174.1">
    <property type="nucleotide sequence ID" value="NZ_BAABFU010000003.1"/>
</dbReference>
<evidence type="ECO:0000256" key="3">
    <source>
        <dbReference type="ARBA" id="ARBA00022692"/>
    </source>
</evidence>
<dbReference type="InterPro" id="IPR050367">
    <property type="entry name" value="APC_superfamily"/>
</dbReference>
<comment type="caution">
    <text evidence="7">The sequence shown here is derived from an EMBL/GenBank/DDBJ whole genome shotgun (WGS) entry which is preliminary data.</text>
</comment>
<feature type="transmembrane region" description="Helical" evidence="6">
    <location>
        <begin position="154"/>
        <end position="173"/>
    </location>
</feature>
<feature type="transmembrane region" description="Helical" evidence="6">
    <location>
        <begin position="380"/>
        <end position="402"/>
    </location>
</feature>
<keyword evidence="4 6" id="KW-1133">Transmembrane helix</keyword>
<gene>
    <name evidence="7" type="ORF">GCM10023150_21710</name>
</gene>
<keyword evidence="3 6" id="KW-0812">Transmembrane</keyword>
<feature type="transmembrane region" description="Helical" evidence="6">
    <location>
        <begin position="82"/>
        <end position="102"/>
    </location>
</feature>
<feature type="transmembrane region" description="Helical" evidence="6">
    <location>
        <begin position="273"/>
        <end position="301"/>
    </location>
</feature>
<dbReference type="PIRSF" id="PIRSF006060">
    <property type="entry name" value="AA_transporter"/>
    <property type="match status" value="1"/>
</dbReference>
<dbReference type="PANTHER" id="PTHR42770:SF11">
    <property type="entry name" value="INNER MEMBRANE TRANSPORT PROTEIN YBAT"/>
    <property type="match status" value="1"/>
</dbReference>
<evidence type="ECO:0000313" key="7">
    <source>
        <dbReference type="EMBL" id="GAA4353260.1"/>
    </source>
</evidence>
<organism evidence="7 8">
    <name type="scientific">Kangiella taiwanensis</name>
    <dbReference type="NCBI Taxonomy" id="1079179"/>
    <lineage>
        <taxon>Bacteria</taxon>
        <taxon>Pseudomonadati</taxon>
        <taxon>Pseudomonadota</taxon>
        <taxon>Gammaproteobacteria</taxon>
        <taxon>Kangiellales</taxon>
        <taxon>Kangiellaceae</taxon>
        <taxon>Kangiella</taxon>
    </lineage>
</organism>
<evidence type="ECO:0000256" key="2">
    <source>
        <dbReference type="ARBA" id="ARBA00022475"/>
    </source>
</evidence>
<feature type="transmembrane region" description="Helical" evidence="6">
    <location>
        <begin position="350"/>
        <end position="368"/>
    </location>
</feature>
<evidence type="ECO:0000256" key="1">
    <source>
        <dbReference type="ARBA" id="ARBA00004651"/>
    </source>
</evidence>
<protein>
    <submittedName>
        <fullName evidence="7">APC family permease</fullName>
    </submittedName>
</protein>
<name>A0ABP8I7W8_9GAMM</name>
<evidence type="ECO:0000256" key="6">
    <source>
        <dbReference type="SAM" id="Phobius"/>
    </source>
</evidence>
<sequence length="433" mass="46471">MSNSKLTLIGSVSMGTGVMIGAGILALTGQIAELAGSYFPIAFVVGAIVSAFSAYTYIKLSQVHPSSGGVAMFLKKAYGKTLPTAVFALLMLLSMVINQSLVARTFGSYTLQLFELKSLGEWAEPILGTLLLLSAFVINIIGNKYIERLSIIMAFFKTIGLLLLSLGGLWAFGFDFSAINLTGEAAITDSSNSVKFIAAVALSILAFKGFTTITNSGDEIDSPKVNIGRSIVASLIICLVVYLLTTFAVMGNLSIPEIIKAKDYALAEASKPAFGQGGLTITVIFAIIATVSGVIASIFAVSRMLTMLTKMELVPHSHFGMPGSIQKHSVVYIVVIAILLTILFDLSRIASVGAIFYLIMDIAIHFGAIKHLKNDAEINVFFPVMAIILDLVVLVAFCWIKLQSDVLIIWITIAVLIVLTITELLFLKYNKDK</sequence>
<evidence type="ECO:0000256" key="5">
    <source>
        <dbReference type="ARBA" id="ARBA00023136"/>
    </source>
</evidence>
<reference evidence="8" key="1">
    <citation type="journal article" date="2019" name="Int. J. Syst. Evol. Microbiol.">
        <title>The Global Catalogue of Microorganisms (GCM) 10K type strain sequencing project: providing services to taxonomists for standard genome sequencing and annotation.</title>
        <authorList>
            <consortium name="The Broad Institute Genomics Platform"/>
            <consortium name="The Broad Institute Genome Sequencing Center for Infectious Disease"/>
            <person name="Wu L."/>
            <person name="Ma J."/>
        </authorList>
    </citation>
    <scope>NUCLEOTIDE SEQUENCE [LARGE SCALE GENOMIC DNA]</scope>
    <source>
        <strain evidence="8">JCM 17727</strain>
    </source>
</reference>
<dbReference type="EMBL" id="BAABFU010000003">
    <property type="protein sequence ID" value="GAA4353260.1"/>
    <property type="molecule type" value="Genomic_DNA"/>
</dbReference>
<keyword evidence="2" id="KW-1003">Cell membrane</keyword>
<feature type="transmembrane region" description="Helical" evidence="6">
    <location>
        <begin position="12"/>
        <end position="32"/>
    </location>
</feature>
<dbReference type="Gene3D" id="1.20.1740.10">
    <property type="entry name" value="Amino acid/polyamine transporter I"/>
    <property type="match status" value="1"/>
</dbReference>
<feature type="transmembrane region" description="Helical" evidence="6">
    <location>
        <begin position="122"/>
        <end position="142"/>
    </location>
</feature>
<feature type="transmembrane region" description="Helical" evidence="6">
    <location>
        <begin position="408"/>
        <end position="427"/>
    </location>
</feature>
<dbReference type="InterPro" id="IPR002293">
    <property type="entry name" value="AA/rel_permease1"/>
</dbReference>
<keyword evidence="5 6" id="KW-0472">Membrane</keyword>
<proteinExistence type="predicted"/>
<dbReference type="Proteomes" id="UP001501294">
    <property type="component" value="Unassembled WGS sequence"/>
</dbReference>
<feature type="transmembrane region" description="Helical" evidence="6">
    <location>
        <begin position="231"/>
        <end position="253"/>
    </location>
</feature>
<comment type="subcellular location">
    <subcellularLocation>
        <location evidence="1">Cell membrane</location>
        <topology evidence="1">Multi-pass membrane protein</topology>
    </subcellularLocation>
</comment>
<evidence type="ECO:0000256" key="4">
    <source>
        <dbReference type="ARBA" id="ARBA00022989"/>
    </source>
</evidence>